<evidence type="ECO:0000313" key="2">
    <source>
        <dbReference type="Proteomes" id="UP001497535"/>
    </source>
</evidence>
<accession>A0ACB0YW20</accession>
<evidence type="ECO:0000313" key="1">
    <source>
        <dbReference type="EMBL" id="CAK5065945.1"/>
    </source>
</evidence>
<keyword evidence="2" id="KW-1185">Reference proteome</keyword>
<protein>
    <submittedName>
        <fullName evidence="1">Uncharacterized protein</fullName>
    </submittedName>
</protein>
<reference evidence="1" key="1">
    <citation type="submission" date="2023-11" db="EMBL/GenBank/DDBJ databases">
        <authorList>
            <person name="Poullet M."/>
        </authorList>
    </citation>
    <scope>NUCLEOTIDE SEQUENCE</scope>
    <source>
        <strain evidence="1">E1834</strain>
    </source>
</reference>
<gene>
    <name evidence="1" type="ORF">MENTE1834_LOCUS17421</name>
</gene>
<dbReference type="Proteomes" id="UP001497535">
    <property type="component" value="Unassembled WGS sequence"/>
</dbReference>
<organism evidence="1 2">
    <name type="scientific">Meloidogyne enterolobii</name>
    <name type="common">Root-knot nematode worm</name>
    <name type="synonym">Meloidogyne mayaguensis</name>
    <dbReference type="NCBI Taxonomy" id="390850"/>
    <lineage>
        <taxon>Eukaryota</taxon>
        <taxon>Metazoa</taxon>
        <taxon>Ecdysozoa</taxon>
        <taxon>Nematoda</taxon>
        <taxon>Chromadorea</taxon>
        <taxon>Rhabditida</taxon>
        <taxon>Tylenchina</taxon>
        <taxon>Tylenchomorpha</taxon>
        <taxon>Tylenchoidea</taxon>
        <taxon>Meloidogynidae</taxon>
        <taxon>Meloidogyninae</taxon>
        <taxon>Meloidogyne</taxon>
    </lineage>
</organism>
<sequence length="234" mass="25801">MIKHIQASVRSEPPTFNHFVVKEFATEYGFTPLHLAAQAGHDSHIAVVGMLLSRSTQQQHAKDWRGKMVSLLIAQGSNINVMDQNGWTGMHYATKAGHLDVVKLFVNSSADAQAETKDGKVPLCFAAANNHFIFDLMVCGKGNENQPLQEFILQSPAPIDTAVKLSSLYREMSEKEKERAKDLSNVATFAENLAVELLGISAAKYNAALLLKAKDHRGRPLLDVLIENEQAMNF</sequence>
<comment type="caution">
    <text evidence="1">The sequence shown here is derived from an EMBL/GenBank/DDBJ whole genome shotgun (WGS) entry which is preliminary data.</text>
</comment>
<dbReference type="EMBL" id="CAVMJV010000020">
    <property type="protein sequence ID" value="CAK5065945.1"/>
    <property type="molecule type" value="Genomic_DNA"/>
</dbReference>
<proteinExistence type="predicted"/>
<name>A0ACB0YW20_MELEN</name>